<keyword evidence="1" id="KW-0614">Plasmid</keyword>
<organism evidence="1">
    <name type="scientific">Sphingomonas sp. NS2</name>
    <dbReference type="NCBI Taxonomy" id="908605"/>
    <lineage>
        <taxon>Bacteria</taxon>
        <taxon>Pseudomonadati</taxon>
        <taxon>Pseudomonadota</taxon>
        <taxon>Alphaproteobacteria</taxon>
        <taxon>Sphingomonadales</taxon>
        <taxon>Sphingomonadaceae</taxon>
        <taxon>Sphingomonas</taxon>
    </lineage>
</organism>
<geneLocation type="plasmid" evidence="1">
    <name>201</name>
</geneLocation>
<dbReference type="EMBL" id="KM017070">
    <property type="protein sequence ID" value="AJW29216.1"/>
    <property type="molecule type" value="Genomic_DNA"/>
</dbReference>
<gene>
    <name evidence="1" type="ORF">plasmid201_028</name>
</gene>
<evidence type="ECO:0000313" key="1">
    <source>
        <dbReference type="EMBL" id="AJW29216.1"/>
    </source>
</evidence>
<reference evidence="1" key="1">
    <citation type="submission" date="2014-06" db="EMBL/GenBank/DDBJ databases">
        <title>Molecular and ecological studies on carbamate pesticide degrading bacteria isolated from agricultural soils.</title>
        <authorList>
            <person name="Kim D.-U."/>
            <person name="Ka J.-O."/>
        </authorList>
    </citation>
    <scope>NUCLEOTIDE SEQUENCE</scope>
    <source>
        <strain evidence="1">NS2</strain>
        <plasmid evidence="1">201</plasmid>
    </source>
</reference>
<proteinExistence type="predicted"/>
<dbReference type="AlphaFoldDB" id="A0A0D4ZZ61"/>
<name>A0A0D4ZZ61_9SPHN</name>
<sequence length="83" mass="9174">MNDNRDELNLAANLSNKAEPPQPAREIHQIVEAIVEQLTTIPGSEVTLKLEIDAEVPSGLDRAKVRTLIENANTLGFIEKDVR</sequence>
<accession>A0A0D4ZZ61</accession>
<protein>
    <submittedName>
        <fullName evidence="1">Uncharacterized protein</fullName>
    </submittedName>
</protein>